<reference evidence="2 3" key="1">
    <citation type="journal article" date="2014" name="Genome Announc.">
        <title>Draft genome sequences of six enterohepatic helicobacter species isolated from humans and one from rhesus macaques.</title>
        <authorList>
            <person name="Shen Z."/>
            <person name="Sheh A."/>
            <person name="Young S.K."/>
            <person name="Abouelliel A."/>
            <person name="Ward D.V."/>
            <person name="Earl A.M."/>
            <person name="Fox J.G."/>
        </authorList>
    </citation>
    <scope>NUCLEOTIDE SEQUENCE [LARGE SCALE GENOMIC DNA]</scope>
    <source>
        <strain evidence="2 3">MIT 99-5501</strain>
    </source>
</reference>
<organism evidence="2 3">
    <name type="scientific">Helicobacter macacae MIT 99-5501</name>
    <dbReference type="NCBI Taxonomy" id="1357400"/>
    <lineage>
        <taxon>Bacteria</taxon>
        <taxon>Pseudomonadati</taxon>
        <taxon>Campylobacterota</taxon>
        <taxon>Epsilonproteobacteria</taxon>
        <taxon>Campylobacterales</taxon>
        <taxon>Helicobacteraceae</taxon>
        <taxon>Helicobacter</taxon>
    </lineage>
</organism>
<gene>
    <name evidence="2" type="ORF">HMPREF2086_00784</name>
</gene>
<keyword evidence="3" id="KW-1185">Reference proteome</keyword>
<protein>
    <submittedName>
        <fullName evidence="2">Uncharacterized protein</fullName>
    </submittedName>
</protein>
<feature type="region of interest" description="Disordered" evidence="1">
    <location>
        <begin position="17"/>
        <end position="45"/>
    </location>
</feature>
<dbReference type="Proteomes" id="UP000018731">
    <property type="component" value="Unassembled WGS sequence"/>
</dbReference>
<dbReference type="AlphaFoldDB" id="V8CAD0"/>
<dbReference type="EMBL" id="AZJI01000004">
    <property type="protein sequence ID" value="ETD24037.1"/>
    <property type="molecule type" value="Genomic_DNA"/>
</dbReference>
<accession>V8CAD0</accession>
<dbReference type="PATRIC" id="fig|1357400.3.peg.1079"/>
<name>V8CAD0_9HELI</name>
<comment type="caution">
    <text evidence="2">The sequence shown here is derived from an EMBL/GenBank/DDBJ whole genome shotgun (WGS) entry which is preliminary data.</text>
</comment>
<dbReference type="HOGENOM" id="CLU_3200605_0_0_7"/>
<proteinExistence type="predicted"/>
<evidence type="ECO:0000313" key="2">
    <source>
        <dbReference type="EMBL" id="ETD24037.1"/>
    </source>
</evidence>
<evidence type="ECO:0000256" key="1">
    <source>
        <dbReference type="SAM" id="MobiDB-lite"/>
    </source>
</evidence>
<feature type="compositionally biased region" description="Polar residues" evidence="1">
    <location>
        <begin position="33"/>
        <end position="45"/>
    </location>
</feature>
<sequence length="45" mass="5223">MSHKKAHKILHAKICAQKPSKNYKNQNFKEQKCQNLAKSNQVKSN</sequence>
<evidence type="ECO:0000313" key="3">
    <source>
        <dbReference type="Proteomes" id="UP000018731"/>
    </source>
</evidence>